<protein>
    <submittedName>
        <fullName evidence="2">Uncharacterized protein</fullName>
    </submittedName>
</protein>
<keyword evidence="3" id="KW-1185">Reference proteome</keyword>
<feature type="transmembrane region" description="Helical" evidence="1">
    <location>
        <begin position="141"/>
        <end position="162"/>
    </location>
</feature>
<dbReference type="RefSeq" id="WP_204716830.1">
    <property type="nucleotide sequence ID" value="NZ_JACJLT010000223.1"/>
</dbReference>
<reference evidence="2 3" key="1">
    <citation type="journal article" date="2021" name="Sci. Rep.">
        <title>The distribution of antibiotic resistance genes in chicken gut microbiota commensals.</title>
        <authorList>
            <person name="Juricova H."/>
            <person name="Matiasovicova J."/>
            <person name="Kubasova T."/>
            <person name="Cejkova D."/>
            <person name="Rychlik I."/>
        </authorList>
    </citation>
    <scope>NUCLEOTIDE SEQUENCE [LARGE SCALE GENOMIC DNA]</scope>
    <source>
        <strain evidence="2 3">An425</strain>
    </source>
</reference>
<dbReference type="EMBL" id="JACJLT010000223">
    <property type="protein sequence ID" value="MBM6876214.1"/>
    <property type="molecule type" value="Genomic_DNA"/>
</dbReference>
<name>A0ABS2G678_FUSMR</name>
<evidence type="ECO:0000313" key="2">
    <source>
        <dbReference type="EMBL" id="MBM6876214.1"/>
    </source>
</evidence>
<gene>
    <name evidence="2" type="ORF">H6A04_11280</name>
</gene>
<organism evidence="2 3">
    <name type="scientific">Fusobacterium mortiferum</name>
    <dbReference type="NCBI Taxonomy" id="850"/>
    <lineage>
        <taxon>Bacteria</taxon>
        <taxon>Fusobacteriati</taxon>
        <taxon>Fusobacteriota</taxon>
        <taxon>Fusobacteriia</taxon>
        <taxon>Fusobacteriales</taxon>
        <taxon>Fusobacteriaceae</taxon>
        <taxon>Fusobacterium</taxon>
    </lineage>
</organism>
<evidence type="ECO:0000256" key="1">
    <source>
        <dbReference type="SAM" id="Phobius"/>
    </source>
</evidence>
<accession>A0ABS2G678</accession>
<keyword evidence="1" id="KW-1133">Transmembrane helix</keyword>
<proteinExistence type="predicted"/>
<keyword evidence="1" id="KW-0812">Transmembrane</keyword>
<keyword evidence="1" id="KW-0472">Membrane</keyword>
<comment type="caution">
    <text evidence="2">The sequence shown here is derived from an EMBL/GenBank/DDBJ whole genome shotgun (WGS) entry which is preliminary data.</text>
</comment>
<dbReference type="Proteomes" id="UP000728968">
    <property type="component" value="Unassembled WGS sequence"/>
</dbReference>
<evidence type="ECO:0000313" key="3">
    <source>
        <dbReference type="Proteomes" id="UP000728968"/>
    </source>
</evidence>
<sequence length="164" mass="19436">MKNKKLDFKENKFFMEMIRKNDVFGIKSTLESFIVYYKADRELCDGVIEYAIKNSSFKWEEDDGLHYNGSFINKEKEYYFEKERLVQNFTKERYEKVLELYKEYNKIKVVEEKKEESLVKTKVVDSKKPQNRKNKNTSQNINPLMLVAAGAIVIIGIGYLLLSD</sequence>